<evidence type="ECO:0000313" key="4">
    <source>
        <dbReference type="Proteomes" id="UP000218785"/>
    </source>
</evidence>
<reference evidence="3 4" key="1">
    <citation type="submission" date="2017-06" db="EMBL/GenBank/DDBJ databases">
        <title>Genome sequencing of cyanobaciteial culture collection at National Institute for Environmental Studies (NIES).</title>
        <authorList>
            <person name="Hirose Y."/>
            <person name="Shimura Y."/>
            <person name="Fujisawa T."/>
            <person name="Nakamura Y."/>
            <person name="Kawachi M."/>
        </authorList>
    </citation>
    <scope>NUCLEOTIDE SEQUENCE [LARGE SCALE GENOMIC DNA]</scope>
    <source>
        <strain evidence="3 4">NIES-37</strain>
    </source>
</reference>
<keyword evidence="1" id="KW-0597">Phosphoprotein</keyword>
<keyword evidence="4" id="KW-1185">Reference proteome</keyword>
<dbReference type="GO" id="GO:0000160">
    <property type="term" value="P:phosphorelay signal transduction system"/>
    <property type="evidence" value="ECO:0007669"/>
    <property type="project" value="InterPro"/>
</dbReference>
<protein>
    <submittedName>
        <fullName evidence="3">Response regulator receiver protein</fullName>
    </submittedName>
</protein>
<accession>A0A1Z4MZJ3</accession>
<dbReference type="EMBL" id="AP018248">
    <property type="protein sequence ID" value="BAY98889.1"/>
    <property type="molecule type" value="Genomic_DNA"/>
</dbReference>
<feature type="modified residue" description="4-aspartylphosphate" evidence="1">
    <location>
        <position position="69"/>
    </location>
</feature>
<dbReference type="PANTHER" id="PTHR44520">
    <property type="entry name" value="RESPONSE REGULATOR RCP1-RELATED"/>
    <property type="match status" value="1"/>
</dbReference>
<dbReference type="SMART" id="SM00448">
    <property type="entry name" value="REC"/>
    <property type="match status" value="1"/>
</dbReference>
<dbReference type="InterPro" id="IPR001789">
    <property type="entry name" value="Sig_transdc_resp-reg_receiver"/>
</dbReference>
<dbReference type="Pfam" id="PF00072">
    <property type="entry name" value="Response_reg"/>
    <property type="match status" value="1"/>
</dbReference>
<dbReference type="KEGG" id="ttq:NIES37_28670"/>
<gene>
    <name evidence="3" type="ORF">NIES37_28670</name>
</gene>
<name>A0A1Z4MZJ3_9CYAN</name>
<dbReference type="RefSeq" id="WP_096576653.1">
    <property type="nucleotide sequence ID" value="NZ_CAWNJS010000001.1"/>
</dbReference>
<dbReference type="CDD" id="cd17557">
    <property type="entry name" value="REC_Rcp-like"/>
    <property type="match status" value="1"/>
</dbReference>
<dbReference type="AlphaFoldDB" id="A0A1Z4MZJ3"/>
<organism evidence="3 4">
    <name type="scientific">Tolypothrix tenuis PCC 7101</name>
    <dbReference type="NCBI Taxonomy" id="231146"/>
    <lineage>
        <taxon>Bacteria</taxon>
        <taxon>Bacillati</taxon>
        <taxon>Cyanobacteriota</taxon>
        <taxon>Cyanophyceae</taxon>
        <taxon>Nostocales</taxon>
        <taxon>Tolypothrichaceae</taxon>
        <taxon>Tolypothrix</taxon>
    </lineage>
</organism>
<dbReference type="SUPFAM" id="SSF52172">
    <property type="entry name" value="CheY-like"/>
    <property type="match status" value="1"/>
</dbReference>
<feature type="domain" description="Response regulatory" evidence="2">
    <location>
        <begin position="11"/>
        <end position="136"/>
    </location>
</feature>
<sequence>MSSYNRFKVLQILLVEDSKSDAVLIAETLSESKFLNELNIVRDGAEASDYLYRRGKYTDVNRPDLILLDLNLPKKNGRELLAEIKADDNLKSIPIVILTTSSAETDILKSYQLNVNCYLVKPVDLEQFIQVVRSIEYFWLALVELPAHQHN</sequence>
<dbReference type="InterPro" id="IPR052893">
    <property type="entry name" value="TCS_response_regulator"/>
</dbReference>
<evidence type="ECO:0000256" key="1">
    <source>
        <dbReference type="PROSITE-ProRule" id="PRU00169"/>
    </source>
</evidence>
<dbReference type="InterPro" id="IPR011006">
    <property type="entry name" value="CheY-like_superfamily"/>
</dbReference>
<dbReference type="PANTHER" id="PTHR44520:SF2">
    <property type="entry name" value="RESPONSE REGULATOR RCP1"/>
    <property type="match status" value="1"/>
</dbReference>
<evidence type="ECO:0000259" key="2">
    <source>
        <dbReference type="PROSITE" id="PS50110"/>
    </source>
</evidence>
<dbReference type="Proteomes" id="UP000218785">
    <property type="component" value="Chromosome"/>
</dbReference>
<dbReference type="PROSITE" id="PS50110">
    <property type="entry name" value="RESPONSE_REGULATORY"/>
    <property type="match status" value="1"/>
</dbReference>
<evidence type="ECO:0000313" key="3">
    <source>
        <dbReference type="EMBL" id="BAY98889.1"/>
    </source>
</evidence>
<proteinExistence type="predicted"/>
<dbReference type="Gene3D" id="3.40.50.2300">
    <property type="match status" value="1"/>
</dbReference>